<proteinExistence type="predicted"/>
<dbReference type="EMBL" id="LGRX02033103">
    <property type="protein sequence ID" value="KAK3242914.1"/>
    <property type="molecule type" value="Genomic_DNA"/>
</dbReference>
<name>A0AAE0BVT0_9CHLO</name>
<gene>
    <name evidence="1" type="ORF">CYMTET_47414</name>
</gene>
<dbReference type="Proteomes" id="UP001190700">
    <property type="component" value="Unassembled WGS sequence"/>
</dbReference>
<sequence>MQDHEEDDEFDLAAFDEAEEFEQLDKELQDNDDYRTTTLITRTGGCVTTTSLHRVEGKKYPSSDTPVLHVRVASIEEARVLIEYAVIVADNQDFLITPKGSKLTSITLGFKAVSSGKQPKLPHILSHIKASPFSRFIKEITFQQTFTVHTRVRGGKKRSRLVRQIFVLLKSGLGRHPEPARIDKKNKEHAMYALPLEYHWSGLGTVFISKCSALICRECEGKAANGHGTKNCPVRIYGEHIPAVPAAQTLTAAAQPEQGTFPPGCAEGTDQSTAAHTVTRPATQRHGGHPPNCSCSACKKGTKRSLSQIRPSPSPGDCKKNIGKDRAELLKKIAQVEGAELQNRYNILQDMDFDV</sequence>
<reference evidence="1 2" key="1">
    <citation type="journal article" date="2015" name="Genome Biol. Evol.">
        <title>Comparative Genomics of a Bacterivorous Green Alga Reveals Evolutionary Causalities and Consequences of Phago-Mixotrophic Mode of Nutrition.</title>
        <authorList>
            <person name="Burns J.A."/>
            <person name="Paasch A."/>
            <person name="Narechania A."/>
            <person name="Kim E."/>
        </authorList>
    </citation>
    <scope>NUCLEOTIDE SEQUENCE [LARGE SCALE GENOMIC DNA]</scope>
    <source>
        <strain evidence="1 2">PLY_AMNH</strain>
    </source>
</reference>
<comment type="caution">
    <text evidence="1">The sequence shown here is derived from an EMBL/GenBank/DDBJ whole genome shotgun (WGS) entry which is preliminary data.</text>
</comment>
<protein>
    <submittedName>
        <fullName evidence="1">Uncharacterized protein</fullName>
    </submittedName>
</protein>
<evidence type="ECO:0000313" key="1">
    <source>
        <dbReference type="EMBL" id="KAK3242914.1"/>
    </source>
</evidence>
<keyword evidence="2" id="KW-1185">Reference proteome</keyword>
<organism evidence="1 2">
    <name type="scientific">Cymbomonas tetramitiformis</name>
    <dbReference type="NCBI Taxonomy" id="36881"/>
    <lineage>
        <taxon>Eukaryota</taxon>
        <taxon>Viridiplantae</taxon>
        <taxon>Chlorophyta</taxon>
        <taxon>Pyramimonadophyceae</taxon>
        <taxon>Pyramimonadales</taxon>
        <taxon>Pyramimonadaceae</taxon>
        <taxon>Cymbomonas</taxon>
    </lineage>
</organism>
<dbReference type="AlphaFoldDB" id="A0AAE0BVT0"/>
<accession>A0AAE0BVT0</accession>
<evidence type="ECO:0000313" key="2">
    <source>
        <dbReference type="Proteomes" id="UP001190700"/>
    </source>
</evidence>